<feature type="compositionally biased region" description="Polar residues" evidence="1">
    <location>
        <begin position="186"/>
        <end position="200"/>
    </location>
</feature>
<feature type="compositionally biased region" description="Low complexity" evidence="1">
    <location>
        <begin position="172"/>
        <end position="185"/>
    </location>
</feature>
<name>A0AAD2JL04_9STRA</name>
<evidence type="ECO:0000313" key="3">
    <source>
        <dbReference type="EMBL" id="CAJ1959658.1"/>
    </source>
</evidence>
<keyword evidence="2" id="KW-0472">Membrane</keyword>
<dbReference type="PANTHER" id="PTHR35399">
    <property type="entry name" value="SLR8030 PROTEIN"/>
    <property type="match status" value="1"/>
</dbReference>
<feature type="compositionally biased region" description="Basic residues" evidence="1">
    <location>
        <begin position="130"/>
        <end position="148"/>
    </location>
</feature>
<feature type="compositionally biased region" description="Low complexity" evidence="1">
    <location>
        <begin position="324"/>
        <end position="341"/>
    </location>
</feature>
<dbReference type="InterPro" id="IPR008557">
    <property type="entry name" value="PhoX"/>
</dbReference>
<evidence type="ECO:0000256" key="1">
    <source>
        <dbReference type="SAM" id="MobiDB-lite"/>
    </source>
</evidence>
<dbReference type="Pfam" id="PF05787">
    <property type="entry name" value="PhoX"/>
    <property type="match status" value="1"/>
</dbReference>
<keyword evidence="2" id="KW-0812">Transmembrane</keyword>
<evidence type="ECO:0000313" key="4">
    <source>
        <dbReference type="Proteomes" id="UP001295423"/>
    </source>
</evidence>
<feature type="region of interest" description="Disordered" evidence="1">
    <location>
        <begin position="282"/>
        <end position="341"/>
    </location>
</feature>
<protein>
    <submittedName>
        <fullName evidence="3">Uncharacterized protein</fullName>
    </submittedName>
</protein>
<feature type="region of interest" description="Disordered" evidence="1">
    <location>
        <begin position="64"/>
        <end position="234"/>
    </location>
</feature>
<dbReference type="Proteomes" id="UP001295423">
    <property type="component" value="Unassembled WGS sequence"/>
</dbReference>
<evidence type="ECO:0000256" key="2">
    <source>
        <dbReference type="SAM" id="Phobius"/>
    </source>
</evidence>
<keyword evidence="4" id="KW-1185">Reference proteome</keyword>
<feature type="compositionally biased region" description="Basic residues" evidence="1">
    <location>
        <begin position="1"/>
        <end position="10"/>
    </location>
</feature>
<feature type="compositionally biased region" description="Low complexity" evidence="1">
    <location>
        <begin position="283"/>
        <end position="309"/>
    </location>
</feature>
<comment type="caution">
    <text evidence="3">The sequence shown here is derived from an EMBL/GenBank/DDBJ whole genome shotgun (WGS) entry which is preliminary data.</text>
</comment>
<dbReference type="AlphaFoldDB" id="A0AAD2JL04"/>
<accession>A0AAD2JL04</accession>
<dbReference type="PANTHER" id="PTHR35399:SF2">
    <property type="entry name" value="DUF839 DOMAIN-CONTAINING PROTEIN"/>
    <property type="match status" value="1"/>
</dbReference>
<dbReference type="EMBL" id="CAKOGP040002014">
    <property type="protein sequence ID" value="CAJ1959658.1"/>
    <property type="molecule type" value="Genomic_DNA"/>
</dbReference>
<reference evidence="3" key="1">
    <citation type="submission" date="2023-08" db="EMBL/GenBank/DDBJ databases">
        <authorList>
            <person name="Audoor S."/>
            <person name="Bilcke G."/>
        </authorList>
    </citation>
    <scope>NUCLEOTIDE SEQUENCE</scope>
</reference>
<feature type="transmembrane region" description="Helical" evidence="2">
    <location>
        <begin position="256"/>
        <end position="277"/>
    </location>
</feature>
<keyword evidence="2" id="KW-1133">Transmembrane helix</keyword>
<sequence>MSPQHSRQHSHQAEAQAEAEAEQRAIEDASCHQSAASWIDFTSSWNAFNSTASNWWESAAASWQPTLREEHEGDFPSTLPVAPGSPASFHTAHNNTGNDESGNGHGHGHGHGQGYDGSYLARVKQDANRHPYHSKSKSKFKQSNHRGNHNNNNNNHNAPSPSQAMRLKELSKLSSHTVDSSSSLSDVQQEGDNQYNSSWYAQGGSRLQVFPSNHNGRRHREGAQPEDGDDDYDYPHKPSSHHFCFGIANKSNKYKFAVLLVVLAILACVAIITLTSVDISKDSNNLDNNMDNNGTNNSNNDSQNLLANNGVPTKAPTQTPFPLATSNPTPFPTTSAPTTPPTEETILTYIPGKLNVRSNGLLLSEGLTSRVIAISGQAVELTGLPPLQTATTTSSGGTNQGASSSLSELQYYKSTQGFHEKPDGAAVFPWAETGGWVYVSNSEVKEEGQGGVGAIYFDKEGKVVDYQRLLDGTTMNCSGGPTPWGTWVTCEEVDGGKAYQVDPFGIRPPELLSTLDTGFFEAFAHDTRNKDKPAFYVTEDKERGPLRKVVPDNPDWQDPWQILHGAGTLEYLVLQPDPQDPNNMSGTYYWTTEREVAKVNSQQYYKHSEGIDVYNHELFFVSKEQKELFILNLDDGTYKVHTTVSGIFDGHPDQMKRLIHNGLLYFCEEGGKENGVHARDENGWFFTIAESDTLSDETTGLAFSPDGMHMYVSYQHNGLIYDIYREDGLPFHGRTLNVKYHQIQQR</sequence>
<proteinExistence type="predicted"/>
<dbReference type="SUPFAM" id="SSF63825">
    <property type="entry name" value="YWTD domain"/>
    <property type="match status" value="1"/>
</dbReference>
<feature type="region of interest" description="Disordered" evidence="1">
    <location>
        <begin position="1"/>
        <end position="28"/>
    </location>
</feature>
<gene>
    <name evidence="3" type="ORF">CYCCA115_LOCUS18077</name>
</gene>
<organism evidence="3 4">
    <name type="scientific">Cylindrotheca closterium</name>
    <dbReference type="NCBI Taxonomy" id="2856"/>
    <lineage>
        <taxon>Eukaryota</taxon>
        <taxon>Sar</taxon>
        <taxon>Stramenopiles</taxon>
        <taxon>Ochrophyta</taxon>
        <taxon>Bacillariophyta</taxon>
        <taxon>Bacillariophyceae</taxon>
        <taxon>Bacillariophycidae</taxon>
        <taxon>Bacillariales</taxon>
        <taxon>Bacillariaceae</taxon>
        <taxon>Cylindrotheca</taxon>
    </lineage>
</organism>